<keyword evidence="4" id="KW-0862">Zinc</keyword>
<evidence type="ECO:0008006" key="14">
    <source>
        <dbReference type="Google" id="ProtNLM"/>
    </source>
</evidence>
<comment type="caution">
    <text evidence="12">The sequence shown here is derived from an EMBL/GenBank/DDBJ whole genome shotgun (WGS) entry which is preliminary data.</text>
</comment>
<dbReference type="InterPro" id="IPR041489">
    <property type="entry name" value="PDZ_6"/>
</dbReference>
<dbReference type="Pfam" id="PF26547">
    <property type="entry name" value="PDZD8_N"/>
    <property type="match status" value="1"/>
</dbReference>
<dbReference type="GO" id="GO:0051560">
    <property type="term" value="P:mitochondrial calcium ion homeostasis"/>
    <property type="evidence" value="ECO:0007669"/>
    <property type="project" value="InterPro"/>
</dbReference>
<organism evidence="12 13">
    <name type="scientific">Daphnia galeata</name>
    <dbReference type="NCBI Taxonomy" id="27404"/>
    <lineage>
        <taxon>Eukaryota</taxon>
        <taxon>Metazoa</taxon>
        <taxon>Ecdysozoa</taxon>
        <taxon>Arthropoda</taxon>
        <taxon>Crustacea</taxon>
        <taxon>Branchiopoda</taxon>
        <taxon>Diplostraca</taxon>
        <taxon>Cladocera</taxon>
        <taxon>Anomopoda</taxon>
        <taxon>Daphniidae</taxon>
        <taxon>Daphnia</taxon>
    </lineage>
</organism>
<feature type="region of interest" description="Disordered" evidence="8">
    <location>
        <begin position="551"/>
        <end position="605"/>
    </location>
</feature>
<feature type="domain" description="SMP-LTD" evidence="11">
    <location>
        <begin position="80"/>
        <end position="270"/>
    </location>
</feature>
<evidence type="ECO:0000256" key="8">
    <source>
        <dbReference type="SAM" id="MobiDB-lite"/>
    </source>
</evidence>
<accession>A0A8J2RAJ0</accession>
<name>A0A8J2RAJ0_9CRUS</name>
<protein>
    <recommendedName>
        <fullName evidence="14">PDZ domain-containing protein</fullName>
    </recommendedName>
</protein>
<dbReference type="GO" id="GO:0044233">
    <property type="term" value="C:mitochondria-associated endoplasmic reticulum membrane contact site"/>
    <property type="evidence" value="ECO:0007669"/>
    <property type="project" value="InterPro"/>
</dbReference>
<dbReference type="CDD" id="cd21674">
    <property type="entry name" value="SMP_PDZD8"/>
    <property type="match status" value="1"/>
</dbReference>
<dbReference type="GO" id="GO:1990456">
    <property type="term" value="P:mitochondrion-endoplasmic reticulum membrane tethering"/>
    <property type="evidence" value="ECO:0007669"/>
    <property type="project" value="InterPro"/>
</dbReference>
<dbReference type="PROSITE" id="PS50081">
    <property type="entry name" value="ZF_DAG_PE_2"/>
    <property type="match status" value="1"/>
</dbReference>
<reference evidence="12" key="1">
    <citation type="submission" date="2021-11" db="EMBL/GenBank/DDBJ databases">
        <authorList>
            <person name="Schell T."/>
        </authorList>
    </citation>
    <scope>NUCLEOTIDE SEQUENCE</scope>
    <source>
        <strain evidence="12">M5</strain>
    </source>
</reference>
<keyword evidence="5" id="KW-0445">Lipid transport</keyword>
<evidence type="ECO:0000256" key="4">
    <source>
        <dbReference type="ARBA" id="ARBA00022833"/>
    </source>
</evidence>
<evidence type="ECO:0000256" key="7">
    <source>
        <dbReference type="ARBA" id="ARBA00023136"/>
    </source>
</evidence>
<dbReference type="EMBL" id="CAKKLH010000001">
    <property type="protein sequence ID" value="CAH0098196.1"/>
    <property type="molecule type" value="Genomic_DNA"/>
</dbReference>
<feature type="domain" description="Phorbol-ester/DAG-type" evidence="9">
    <location>
        <begin position="730"/>
        <end position="780"/>
    </location>
</feature>
<dbReference type="InterPro" id="IPR039275">
    <property type="entry name" value="PDZD8"/>
</dbReference>
<dbReference type="Gene3D" id="2.30.42.10">
    <property type="match status" value="1"/>
</dbReference>
<dbReference type="PROSITE" id="PS50106">
    <property type="entry name" value="PDZ"/>
    <property type="match status" value="1"/>
</dbReference>
<dbReference type="GO" id="GO:0046872">
    <property type="term" value="F:metal ion binding"/>
    <property type="evidence" value="ECO:0007669"/>
    <property type="project" value="UniProtKB-KW"/>
</dbReference>
<dbReference type="Gene3D" id="3.30.60.20">
    <property type="match status" value="1"/>
</dbReference>
<evidence type="ECO:0000313" key="13">
    <source>
        <dbReference type="Proteomes" id="UP000789390"/>
    </source>
</evidence>
<keyword evidence="3" id="KW-0479">Metal-binding</keyword>
<dbReference type="OrthoDB" id="10004596at2759"/>
<evidence type="ECO:0000259" key="9">
    <source>
        <dbReference type="PROSITE" id="PS50081"/>
    </source>
</evidence>
<keyword evidence="2" id="KW-0813">Transport</keyword>
<sequence length="948" mass="106284">MLIWIIFTAAVCILLGAILTLWVEWHLFSQPVRSQRLSQNDDHPLIESDNPIELPEELLAELEALVDRSSNTEAVGSCNKDETLLAVNLLVQFFFRELRSQGPVRRFLLRRINQEMEEVLTRGAVSKIIKGLKIYDIEMGSRAPSIHQIGVHRVGMDDDKKQMESVDFDLNIDYSGGLGIAIDVALAYGKSAFLSAKVSRLKGQVRLSFSRRPYSHWSVAFSTPPQLDVDVTSRVQGRSFSHVTSLVSSQIHKWIQRKYTLPTSRMRHRPFFPIPDQLLLPISSLQTPPPTTTLPIRRGSLEVTVLDIARLNPLLQGDGVYCTMALGIPWLNSSSSETEGRVVLDIRMIRRRHQSLGIQFLQQSSSPECSPLEESVKEWKPASQHGAHVLEIESGSAAEEAGLKIGDIILQVDETIVRSPEDVGRAVTKSNDLFVIVRVDRIIGRRRASTMRYDAITPSMTFGTHGSDEKSLATAAASSLLDESGSLLLPPANNLTAANKINHGLDIKRTTTHPLGKVIHLGDTLKFQLSPAGHHRFLNLSVWLTGVPAVEDTTSGKNSKSSSSTTTSPSKSSVAKSNLSNLFKKHSPLHQPETKESNGTKELHSKDVPIGHVNIYLPEIAADCHLNTQGHHISTYQLYPADIKTTLGRQNPSSQQFGFDPRLCYGDISLSYVYRPDKDDEPPSPDLDSDIVDGIPYPLSPSPQRPHPLSPLIEMARPAVDIVVNDSMPMHHFVLTQFINVRLCDFCRKKIWLREALQCRNCELVCHKKCIKRFPDRKWCGLDDYFIPNIPIAIGDTPKVDPEENPFLSAEEDVDELVELETAVERLQSREHDESLMRLAKDSGKEIYSHLNSGQRRARITSMVRSVLERALQRLESATEMEILRRYELAARLDRPDGTHWSGDEKQKLEKEVELCEARRQALVLLLLHYSSGLQNVEEAERDSKLCD</sequence>
<dbReference type="Proteomes" id="UP000789390">
    <property type="component" value="Unassembled WGS sequence"/>
</dbReference>
<dbReference type="CDD" id="cd20825">
    <property type="entry name" value="C1_PDZD8"/>
    <property type="match status" value="1"/>
</dbReference>
<evidence type="ECO:0000259" key="11">
    <source>
        <dbReference type="PROSITE" id="PS51847"/>
    </source>
</evidence>
<feature type="compositionally biased region" description="Basic and acidic residues" evidence="8">
    <location>
        <begin position="592"/>
        <end position="605"/>
    </location>
</feature>
<dbReference type="InterPro" id="IPR031468">
    <property type="entry name" value="SMP_LBD"/>
</dbReference>
<evidence type="ECO:0000256" key="5">
    <source>
        <dbReference type="ARBA" id="ARBA00023055"/>
    </source>
</evidence>
<feature type="compositionally biased region" description="Low complexity" evidence="8">
    <location>
        <begin position="553"/>
        <end position="581"/>
    </location>
</feature>
<dbReference type="SMART" id="SM00228">
    <property type="entry name" value="PDZ"/>
    <property type="match status" value="1"/>
</dbReference>
<evidence type="ECO:0000313" key="12">
    <source>
        <dbReference type="EMBL" id="CAH0098196.1"/>
    </source>
</evidence>
<proteinExistence type="predicted"/>
<dbReference type="PANTHER" id="PTHR21519">
    <property type="entry name" value="PDZ DOMAIN-CONTAINING PROTEIN 8"/>
    <property type="match status" value="1"/>
</dbReference>
<dbReference type="SUPFAM" id="SSF57889">
    <property type="entry name" value="Cysteine-rich domain"/>
    <property type="match status" value="1"/>
</dbReference>
<dbReference type="GO" id="GO:0005739">
    <property type="term" value="C:mitochondrion"/>
    <property type="evidence" value="ECO:0007669"/>
    <property type="project" value="GOC"/>
</dbReference>
<keyword evidence="7" id="KW-0472">Membrane</keyword>
<dbReference type="PROSITE" id="PS00479">
    <property type="entry name" value="ZF_DAG_PE_1"/>
    <property type="match status" value="1"/>
</dbReference>
<evidence type="ECO:0000256" key="1">
    <source>
        <dbReference type="ARBA" id="ARBA00004370"/>
    </source>
</evidence>
<dbReference type="InterPro" id="IPR036034">
    <property type="entry name" value="PDZ_sf"/>
</dbReference>
<evidence type="ECO:0000256" key="6">
    <source>
        <dbReference type="ARBA" id="ARBA00023121"/>
    </source>
</evidence>
<evidence type="ECO:0000256" key="2">
    <source>
        <dbReference type="ARBA" id="ARBA00022448"/>
    </source>
</evidence>
<dbReference type="Pfam" id="PF00130">
    <property type="entry name" value="C1_1"/>
    <property type="match status" value="1"/>
</dbReference>
<keyword evidence="6" id="KW-0446">Lipid-binding</keyword>
<dbReference type="GO" id="GO:0016020">
    <property type="term" value="C:membrane"/>
    <property type="evidence" value="ECO:0007669"/>
    <property type="project" value="UniProtKB-SubCell"/>
</dbReference>
<dbReference type="InterPro" id="IPR046349">
    <property type="entry name" value="C1-like_sf"/>
</dbReference>
<dbReference type="InterPro" id="IPR001478">
    <property type="entry name" value="PDZ"/>
</dbReference>
<dbReference type="GO" id="GO:0008289">
    <property type="term" value="F:lipid binding"/>
    <property type="evidence" value="ECO:0007669"/>
    <property type="project" value="UniProtKB-KW"/>
</dbReference>
<dbReference type="SUPFAM" id="SSF50156">
    <property type="entry name" value="PDZ domain-like"/>
    <property type="match status" value="1"/>
</dbReference>
<dbReference type="Pfam" id="PF17820">
    <property type="entry name" value="PDZ_6"/>
    <property type="match status" value="1"/>
</dbReference>
<keyword evidence="13" id="KW-1185">Reference proteome</keyword>
<feature type="domain" description="PDZ" evidence="10">
    <location>
        <begin position="345"/>
        <end position="419"/>
    </location>
</feature>
<dbReference type="GO" id="GO:0006869">
    <property type="term" value="P:lipid transport"/>
    <property type="evidence" value="ECO:0007669"/>
    <property type="project" value="UniProtKB-KW"/>
</dbReference>
<dbReference type="InterPro" id="IPR002219">
    <property type="entry name" value="PKC_DAG/PE"/>
</dbReference>
<gene>
    <name evidence="12" type="ORF">DGAL_LOCUS243</name>
</gene>
<dbReference type="SMART" id="SM00109">
    <property type="entry name" value="C1"/>
    <property type="match status" value="1"/>
</dbReference>
<dbReference type="PROSITE" id="PS51847">
    <property type="entry name" value="SMP"/>
    <property type="match status" value="1"/>
</dbReference>
<evidence type="ECO:0000259" key="10">
    <source>
        <dbReference type="PROSITE" id="PS50106"/>
    </source>
</evidence>
<dbReference type="InterPro" id="IPR058801">
    <property type="entry name" value="PDZD8_N"/>
</dbReference>
<comment type="subcellular location">
    <subcellularLocation>
        <location evidence="1">Membrane</location>
    </subcellularLocation>
</comment>
<dbReference type="AlphaFoldDB" id="A0A8J2RAJ0"/>
<evidence type="ECO:0000256" key="3">
    <source>
        <dbReference type="ARBA" id="ARBA00022723"/>
    </source>
</evidence>
<dbReference type="PANTHER" id="PTHR21519:SF1">
    <property type="entry name" value="PDZ DOMAIN-CONTAINING PROTEIN 8"/>
    <property type="match status" value="1"/>
</dbReference>